<dbReference type="HOGENOM" id="CLU_856998_0_0_10"/>
<dbReference type="CDD" id="cd00761">
    <property type="entry name" value="Glyco_tranf_GTA_type"/>
    <property type="match status" value="1"/>
</dbReference>
<evidence type="ECO:0000313" key="2">
    <source>
        <dbReference type="EMBL" id="EIY32276.1"/>
    </source>
</evidence>
<proteinExistence type="predicted"/>
<sequence>MEYSVAVRTLGTGGKSYQKMLDSLKTQTIRPSAIIVYIADGYPLPKETVGLEQYVYVKKGMVAQRALEYNEVTTEYILFLDDDVYLPPHAVETLYKEMARNHAQVISPCVFANHQTGVKDKIRGTLLGREVCRLWGNRWGNKILRTAGFSYNNHPVKPVYESQSNAGPCFFCRKADFLQIHFAEELWLDKAYYPFPEDQVMFYKMYRSGLKVLTSFDSGIIHMDASTTVKNAEEKTEKLIYSEYRNKLIFWHRFIFLPERNPLLKIWAVAAFSYAYGVQAIKYFIQYLLGSRRMPIAYRKGVADGLSFIRSSVYRNLPKIKVGQ</sequence>
<accession>I9QRI0</accession>
<dbReference type="Proteomes" id="UP000005974">
    <property type="component" value="Unassembled WGS sequence"/>
</dbReference>
<dbReference type="AlphaFoldDB" id="I9QRI0"/>
<feature type="domain" description="Glycosyltransferase 2-like" evidence="1">
    <location>
        <begin position="60"/>
        <end position="118"/>
    </location>
</feature>
<dbReference type="Gene3D" id="3.90.550.10">
    <property type="entry name" value="Spore Coat Polysaccharide Biosynthesis Protein SpsA, Chain A"/>
    <property type="match status" value="1"/>
</dbReference>
<dbReference type="EMBL" id="AGXJ01000051">
    <property type="protein sequence ID" value="EIY32276.1"/>
    <property type="molecule type" value="Genomic_DNA"/>
</dbReference>
<dbReference type="InterPro" id="IPR001173">
    <property type="entry name" value="Glyco_trans_2-like"/>
</dbReference>
<dbReference type="PATRIC" id="fig|997876.3.peg.2899"/>
<dbReference type="SUPFAM" id="SSF53448">
    <property type="entry name" value="Nucleotide-diphospho-sugar transferases"/>
    <property type="match status" value="1"/>
</dbReference>
<dbReference type="RefSeq" id="WP_007846698.1">
    <property type="nucleotide sequence ID" value="NZ_JH724134.1"/>
</dbReference>
<reference evidence="2 3" key="1">
    <citation type="submission" date="2012-02" db="EMBL/GenBank/DDBJ databases">
        <title>The Genome Sequence of Bacteroides dorei CL02T12C06.</title>
        <authorList>
            <consortium name="The Broad Institute Genome Sequencing Platform"/>
            <person name="Earl A."/>
            <person name="Ward D."/>
            <person name="Feldgarden M."/>
            <person name="Gevers D."/>
            <person name="Zitomersky N.L."/>
            <person name="Coyne M.J."/>
            <person name="Comstock L.E."/>
            <person name="Young S.K."/>
            <person name="Zeng Q."/>
            <person name="Gargeya S."/>
            <person name="Fitzgerald M."/>
            <person name="Haas B."/>
            <person name="Abouelleil A."/>
            <person name="Alvarado L."/>
            <person name="Arachchi H.M."/>
            <person name="Berlin A."/>
            <person name="Chapman S.B."/>
            <person name="Gearin G."/>
            <person name="Goldberg J."/>
            <person name="Griggs A."/>
            <person name="Gujja S."/>
            <person name="Hansen M."/>
            <person name="Heiman D."/>
            <person name="Howarth C."/>
            <person name="Larimer J."/>
            <person name="Lui A."/>
            <person name="MacDonald P.J.P."/>
            <person name="McCowen C."/>
            <person name="Montmayeur A."/>
            <person name="Murphy C."/>
            <person name="Neiman D."/>
            <person name="Pearson M."/>
            <person name="Priest M."/>
            <person name="Roberts A."/>
            <person name="Saif S."/>
            <person name="Shea T."/>
            <person name="Sisk P."/>
            <person name="Stolte C."/>
            <person name="Sykes S."/>
            <person name="Wortman J."/>
            <person name="Nusbaum C."/>
            <person name="Birren B."/>
        </authorList>
    </citation>
    <scope>NUCLEOTIDE SEQUENCE [LARGE SCALE GENOMIC DNA]</scope>
    <source>
        <strain evidence="2 3">CL02T12C06</strain>
    </source>
</reference>
<gene>
    <name evidence="2" type="ORF">HMPREF1064_02819</name>
</gene>
<dbReference type="Pfam" id="PF00535">
    <property type="entry name" value="Glycos_transf_2"/>
    <property type="match status" value="1"/>
</dbReference>
<name>I9QRI0_9BACT</name>
<evidence type="ECO:0000259" key="1">
    <source>
        <dbReference type="Pfam" id="PF00535"/>
    </source>
</evidence>
<dbReference type="OrthoDB" id="1063104at2"/>
<keyword evidence="3" id="KW-1185">Reference proteome</keyword>
<dbReference type="InterPro" id="IPR029044">
    <property type="entry name" value="Nucleotide-diphossugar_trans"/>
</dbReference>
<organism evidence="2 3">
    <name type="scientific">Phocaeicola dorei CL02T12C06</name>
    <dbReference type="NCBI Taxonomy" id="997876"/>
    <lineage>
        <taxon>Bacteria</taxon>
        <taxon>Pseudomonadati</taxon>
        <taxon>Bacteroidota</taxon>
        <taxon>Bacteroidia</taxon>
        <taxon>Bacteroidales</taxon>
        <taxon>Bacteroidaceae</taxon>
        <taxon>Phocaeicola</taxon>
    </lineage>
</organism>
<comment type="caution">
    <text evidence="2">The sequence shown here is derived from an EMBL/GenBank/DDBJ whole genome shotgun (WGS) entry which is preliminary data.</text>
</comment>
<protein>
    <recommendedName>
        <fullName evidence="1">Glycosyltransferase 2-like domain-containing protein</fullName>
    </recommendedName>
</protein>
<evidence type="ECO:0000313" key="3">
    <source>
        <dbReference type="Proteomes" id="UP000005974"/>
    </source>
</evidence>